<evidence type="ECO:0000256" key="1">
    <source>
        <dbReference type="SAM" id="Coils"/>
    </source>
</evidence>
<organism evidence="2 3">
    <name type="scientific">Paramecium sonneborni</name>
    <dbReference type="NCBI Taxonomy" id="65129"/>
    <lineage>
        <taxon>Eukaryota</taxon>
        <taxon>Sar</taxon>
        <taxon>Alveolata</taxon>
        <taxon>Ciliophora</taxon>
        <taxon>Intramacronucleata</taxon>
        <taxon>Oligohymenophorea</taxon>
        <taxon>Peniculida</taxon>
        <taxon>Parameciidae</taxon>
        <taxon>Paramecium</taxon>
    </lineage>
</organism>
<comment type="caution">
    <text evidence="2">The sequence shown here is derived from an EMBL/GenBank/DDBJ whole genome shotgun (WGS) entry which is preliminary data.</text>
</comment>
<sequence length="940" mass="112339">MSTVLKQQAKREIQRQIDARRLAQSQQSNHPYLNNFKNRKGVQSPKYVGFVSNYNSLDTFRKELVYGQYSFSNDITNKKQLVDEVFSKTNTNVKRELFDIIQQQFETELYQMNTKLNLQHLVDKYNSYQQIMQKFMKNVINNIEEYKSKTELAEQLVKEKEIQINDLTVKFEELQSMFNKSSHTDRPIKSKKGDSKKQSELYMENFRLKNEIEKIQERLQTLEKLSDVQKLQLDVVNIKQNAQLKMNELLKENEIKEKQLQKLNLHYQNIKSQYTKLENESKAYQTVFEANKYQLDKLILDNEKHTNLMNKYREIANMQREDFEQRLFYYKEELAIAAKAREKLSQLQNKLDRFQIEKSKEVEPQPNQQHEKEKTGLEKFASLFSNDKTFFRLTHQSLLQDKGRIVSRTGHSIIQMESHFNSQDIQLDKFTIGFSPFVIFIEHHKKTLESEFAGLQYKRPSLQLLVIMRHILDAKWNEIQMNQQQSRFPEFVYSWLMNFKIDYNHKCIKKIEFDNQRVDDQIVKFIVDFSNPVLEKNWECVTFQEFLNDFSSHDEIYFFLYARNLLFRGPQCQNHQAFYEPHHYIPLLQADFIVTHLFSQYEVSTIQQVKRVLKERAVRKIQNKNVFIIEAAFVLRILLEFYRVERRNRYKMFKIAFGSRATNISFKQFKIVLISNYPKITDLELATLYREAYSFTGTGVSIDSFYTIASENGFFTKNLKIQNLTQLPHFINEQFAFDPSQQQFILVTEAYKRFINQQKPVKELLVEIGLETLFNEFEEFENFIETKFSSLQSSQLSFVQMTDKYMCVIRNINHLLNSRLYLQDIIPQGSTFQKLHDEKQKQQLQQNKDAVIISSENFNRQYIKKDDFTHEVELIKNQLDCLQHLANYFDSKDLMRKKIEMGQQISAKKIQKFVRKKMNKFYSFISSLLNAKFKSNIKIK</sequence>
<gene>
    <name evidence="2" type="ORF">PSON_ATCC_30995.1.T1160105</name>
</gene>
<keyword evidence="1" id="KW-0175">Coiled coil</keyword>
<proteinExistence type="predicted"/>
<dbReference type="PANTHER" id="PTHR39867">
    <property type="entry name" value="HELICASE ATP-BINDING DOMAIN-CONTAINING PROTEIN"/>
    <property type="match status" value="1"/>
</dbReference>
<dbReference type="PANTHER" id="PTHR39867:SF1">
    <property type="entry name" value="HELICASE ATP-BINDING DOMAIN-CONTAINING PROTEIN"/>
    <property type="match status" value="1"/>
</dbReference>
<dbReference type="AlphaFoldDB" id="A0A8S1QR36"/>
<accession>A0A8S1QR36</accession>
<evidence type="ECO:0000313" key="3">
    <source>
        <dbReference type="Proteomes" id="UP000692954"/>
    </source>
</evidence>
<name>A0A8S1QR36_9CILI</name>
<dbReference type="EMBL" id="CAJJDN010000116">
    <property type="protein sequence ID" value="CAD8118196.1"/>
    <property type="molecule type" value="Genomic_DNA"/>
</dbReference>
<reference evidence="2" key="1">
    <citation type="submission" date="2021-01" db="EMBL/GenBank/DDBJ databases">
        <authorList>
            <consortium name="Genoscope - CEA"/>
            <person name="William W."/>
        </authorList>
    </citation>
    <scope>NUCLEOTIDE SEQUENCE</scope>
</reference>
<protein>
    <submittedName>
        <fullName evidence="2">Uncharacterized protein</fullName>
    </submittedName>
</protein>
<evidence type="ECO:0000313" key="2">
    <source>
        <dbReference type="EMBL" id="CAD8118196.1"/>
    </source>
</evidence>
<dbReference type="OrthoDB" id="292391at2759"/>
<feature type="coiled-coil region" evidence="1">
    <location>
        <begin position="205"/>
        <end position="287"/>
    </location>
</feature>
<dbReference type="Proteomes" id="UP000692954">
    <property type="component" value="Unassembled WGS sequence"/>
</dbReference>
<keyword evidence="3" id="KW-1185">Reference proteome</keyword>
<feature type="coiled-coil region" evidence="1">
    <location>
        <begin position="136"/>
        <end position="177"/>
    </location>
</feature>
<feature type="coiled-coil region" evidence="1">
    <location>
        <begin position="330"/>
        <end position="357"/>
    </location>
</feature>